<sequence>MQGVVWYSSVSGPRISPSIALESKVDTTAIDFNLGAAILWASANDGAESEVDKMGVISR</sequence>
<reference evidence="1 2" key="1">
    <citation type="submission" date="2020-03" db="EMBL/GenBank/DDBJ databases">
        <title>Complete genome sequence of Shewanella sp.</title>
        <authorList>
            <person name="Kim Y.-S."/>
            <person name="Kim S.-J."/>
            <person name="Jung H.-K."/>
            <person name="Kim K.-H."/>
        </authorList>
    </citation>
    <scope>NUCLEOTIDE SEQUENCE [LARGE SCALE GENOMIC DNA]</scope>
    <source>
        <strain evidence="1 2">PN3F2</strain>
    </source>
</reference>
<gene>
    <name evidence="1" type="ORF">HBH39_11265</name>
</gene>
<evidence type="ECO:0000313" key="1">
    <source>
        <dbReference type="EMBL" id="QIR14987.1"/>
    </source>
</evidence>
<proteinExistence type="predicted"/>
<dbReference type="Proteomes" id="UP000502608">
    <property type="component" value="Chromosome"/>
</dbReference>
<dbReference type="KEGG" id="saes:HBH39_11265"/>
<dbReference type="AlphaFoldDB" id="A0A6G9QLR6"/>
<name>A0A6G9QLR6_9GAMM</name>
<organism evidence="1 2">
    <name type="scientific">Shewanella aestuarii</name>
    <dbReference type="NCBI Taxonomy" id="1028752"/>
    <lineage>
        <taxon>Bacteria</taxon>
        <taxon>Pseudomonadati</taxon>
        <taxon>Pseudomonadota</taxon>
        <taxon>Gammaproteobacteria</taxon>
        <taxon>Alteromonadales</taxon>
        <taxon>Shewanellaceae</taxon>
        <taxon>Shewanella</taxon>
    </lineage>
</organism>
<protein>
    <submittedName>
        <fullName evidence="1">Uncharacterized protein</fullName>
    </submittedName>
</protein>
<keyword evidence="2" id="KW-1185">Reference proteome</keyword>
<dbReference type="RefSeq" id="WP_167678303.1">
    <property type="nucleotide sequence ID" value="NZ_CP050313.1"/>
</dbReference>
<evidence type="ECO:0000313" key="2">
    <source>
        <dbReference type="Proteomes" id="UP000502608"/>
    </source>
</evidence>
<dbReference type="EMBL" id="CP050313">
    <property type="protein sequence ID" value="QIR14987.1"/>
    <property type="molecule type" value="Genomic_DNA"/>
</dbReference>
<accession>A0A6G9QLR6</accession>